<sequence>MGFTFWGLARVQRKPRKICTARFTLISTKGAEVMVALPWGRSAGRGATADRVTGDRSGRARLTILALVVFVMLAAIASLGTGAAGVSLGDVLVKWLSGEVLSVRDRVVLFDIRLPRLLTGMLVGASLAVSGAVMQGLFRNPLADPGIVGVGAGAGLGAVLAIVLGAFLPPAILAVAGMHLVPLAAFFGGWATTLILYRVSTRAGRTSVATMLLAGIALGALSGALTGILVYIADDQQLRDLTFWGLGSLAGASWAKLAAAAPIMVLALLVAPMLARALNGLALGEGAAAHLGIAVQRMKNLAILTVAAATGAAVAVSGGIGFIGIVVPHLLRLVMGPDHRFLLPAAALLGAGLLLLADIISRLIIAPAELPIGIVTAVLGGPVFLWILLRRRGIVDM</sequence>
<dbReference type="Pfam" id="PF01032">
    <property type="entry name" value="FecCD"/>
    <property type="match status" value="1"/>
</dbReference>
<evidence type="ECO:0000256" key="2">
    <source>
        <dbReference type="ARBA" id="ARBA00007935"/>
    </source>
</evidence>
<keyword evidence="7 8" id="KW-0472">Membrane</keyword>
<organism evidence="9 10">
    <name type="scientific">Roseinatronobacter bogoriensis subsp. barguzinensis</name>
    <dbReference type="NCBI Taxonomy" id="441209"/>
    <lineage>
        <taxon>Bacteria</taxon>
        <taxon>Pseudomonadati</taxon>
        <taxon>Pseudomonadota</taxon>
        <taxon>Alphaproteobacteria</taxon>
        <taxon>Rhodobacterales</taxon>
        <taxon>Paracoccaceae</taxon>
        <taxon>Roseinatronobacter</taxon>
    </lineage>
</organism>
<dbReference type="InterPro" id="IPR000522">
    <property type="entry name" value="ABC_transptr_permease_BtuC"/>
</dbReference>
<feature type="transmembrane region" description="Helical" evidence="8">
    <location>
        <begin position="301"/>
        <end position="329"/>
    </location>
</feature>
<evidence type="ECO:0000256" key="1">
    <source>
        <dbReference type="ARBA" id="ARBA00004651"/>
    </source>
</evidence>
<evidence type="ECO:0000256" key="5">
    <source>
        <dbReference type="ARBA" id="ARBA00022692"/>
    </source>
</evidence>
<feature type="transmembrane region" description="Helical" evidence="8">
    <location>
        <begin position="174"/>
        <end position="197"/>
    </location>
</feature>
<dbReference type="GO" id="GO:0022857">
    <property type="term" value="F:transmembrane transporter activity"/>
    <property type="evidence" value="ECO:0007669"/>
    <property type="project" value="InterPro"/>
</dbReference>
<dbReference type="KEGG" id="rbg:BG454_07050"/>
<dbReference type="InterPro" id="IPR037294">
    <property type="entry name" value="ABC_BtuC-like"/>
</dbReference>
<dbReference type="OrthoDB" id="9811975at2"/>
<reference evidence="9 10" key="1">
    <citation type="submission" date="2017-11" db="EMBL/GenBank/DDBJ databases">
        <title>Revised Sequence and Annotation of the Rhodobaca barguzinensis strain alga05 Genome.</title>
        <authorList>
            <person name="Kopejtka K."/>
            <person name="Tomasch J.M."/>
            <person name="Bunk B."/>
            <person name="Koblizek M."/>
        </authorList>
    </citation>
    <scope>NUCLEOTIDE SEQUENCE [LARGE SCALE GENOMIC DNA]</scope>
    <source>
        <strain evidence="10">alga05</strain>
    </source>
</reference>
<dbReference type="AlphaFoldDB" id="A0A2K8KHI5"/>
<keyword evidence="4" id="KW-1003">Cell membrane</keyword>
<dbReference type="PANTHER" id="PTHR30472">
    <property type="entry name" value="FERRIC ENTEROBACTIN TRANSPORT SYSTEM PERMEASE PROTEIN"/>
    <property type="match status" value="1"/>
</dbReference>
<dbReference type="PANTHER" id="PTHR30472:SF25">
    <property type="entry name" value="ABC TRANSPORTER PERMEASE PROTEIN MJ0876-RELATED"/>
    <property type="match status" value="1"/>
</dbReference>
<accession>A0A2K8KHI5</accession>
<feature type="transmembrane region" description="Helical" evidence="8">
    <location>
        <begin position="341"/>
        <end position="364"/>
    </location>
</feature>
<dbReference type="GO" id="GO:0033214">
    <property type="term" value="P:siderophore-iron import into cell"/>
    <property type="evidence" value="ECO:0007669"/>
    <property type="project" value="TreeGrafter"/>
</dbReference>
<gene>
    <name evidence="9" type="ORF">BG454_07050</name>
</gene>
<evidence type="ECO:0000256" key="6">
    <source>
        <dbReference type="ARBA" id="ARBA00022989"/>
    </source>
</evidence>
<comment type="similarity">
    <text evidence="2">Belongs to the binding-protein-dependent transport system permease family. FecCD subfamily.</text>
</comment>
<evidence type="ECO:0000256" key="3">
    <source>
        <dbReference type="ARBA" id="ARBA00022448"/>
    </source>
</evidence>
<name>A0A2K8KHI5_9RHOB</name>
<dbReference type="Proteomes" id="UP000228948">
    <property type="component" value="Chromosome"/>
</dbReference>
<dbReference type="Gene3D" id="1.10.3470.10">
    <property type="entry name" value="ABC transporter involved in vitamin B12 uptake, BtuC"/>
    <property type="match status" value="1"/>
</dbReference>
<feature type="transmembrane region" description="Helical" evidence="8">
    <location>
        <begin position="64"/>
        <end position="88"/>
    </location>
</feature>
<evidence type="ECO:0000256" key="8">
    <source>
        <dbReference type="SAM" id="Phobius"/>
    </source>
</evidence>
<keyword evidence="10" id="KW-1185">Reference proteome</keyword>
<evidence type="ECO:0000256" key="4">
    <source>
        <dbReference type="ARBA" id="ARBA00022475"/>
    </source>
</evidence>
<keyword evidence="3" id="KW-0813">Transport</keyword>
<keyword evidence="5 8" id="KW-0812">Transmembrane</keyword>
<evidence type="ECO:0000313" key="10">
    <source>
        <dbReference type="Proteomes" id="UP000228948"/>
    </source>
</evidence>
<dbReference type="CDD" id="cd06550">
    <property type="entry name" value="TM_ABC_iron-siderophores_like"/>
    <property type="match status" value="1"/>
</dbReference>
<evidence type="ECO:0000256" key="7">
    <source>
        <dbReference type="ARBA" id="ARBA00023136"/>
    </source>
</evidence>
<keyword evidence="6 8" id="KW-1133">Transmembrane helix</keyword>
<dbReference type="GO" id="GO:0005886">
    <property type="term" value="C:plasma membrane"/>
    <property type="evidence" value="ECO:0007669"/>
    <property type="project" value="UniProtKB-SubCell"/>
</dbReference>
<feature type="transmembrane region" description="Helical" evidence="8">
    <location>
        <begin position="370"/>
        <end position="389"/>
    </location>
</feature>
<dbReference type="SUPFAM" id="SSF81345">
    <property type="entry name" value="ABC transporter involved in vitamin B12 uptake, BtuC"/>
    <property type="match status" value="1"/>
</dbReference>
<feature type="transmembrane region" description="Helical" evidence="8">
    <location>
        <begin position="253"/>
        <end position="271"/>
    </location>
</feature>
<feature type="transmembrane region" description="Helical" evidence="8">
    <location>
        <begin position="146"/>
        <end position="168"/>
    </location>
</feature>
<dbReference type="STRING" id="441209.GCA_001870665_01189"/>
<proteinExistence type="inferred from homology"/>
<dbReference type="EMBL" id="CP024899">
    <property type="protein sequence ID" value="ATX65610.1"/>
    <property type="molecule type" value="Genomic_DNA"/>
</dbReference>
<comment type="subcellular location">
    <subcellularLocation>
        <location evidence="1">Cell membrane</location>
        <topology evidence="1">Multi-pass membrane protein</topology>
    </subcellularLocation>
</comment>
<dbReference type="FunFam" id="1.10.3470.10:FF:000001">
    <property type="entry name" value="Vitamin B12 ABC transporter permease BtuC"/>
    <property type="match status" value="1"/>
</dbReference>
<feature type="transmembrane region" description="Helical" evidence="8">
    <location>
        <begin position="114"/>
        <end position="134"/>
    </location>
</feature>
<evidence type="ECO:0000313" key="9">
    <source>
        <dbReference type="EMBL" id="ATX65610.1"/>
    </source>
</evidence>
<feature type="transmembrane region" description="Helical" evidence="8">
    <location>
        <begin position="209"/>
        <end position="233"/>
    </location>
</feature>
<protein>
    <submittedName>
        <fullName evidence="9">Iron ABC transporter</fullName>
    </submittedName>
</protein>